<keyword evidence="2" id="KW-1185">Reference proteome</keyword>
<comment type="caution">
    <text evidence="1">The sequence shown here is derived from an EMBL/GenBank/DDBJ whole genome shotgun (WGS) entry which is preliminary data.</text>
</comment>
<proteinExistence type="predicted"/>
<dbReference type="AlphaFoldDB" id="A0AAP2GGG7"/>
<dbReference type="RefSeq" id="WP_254094154.1">
    <property type="nucleotide sequence ID" value="NZ_JAHESC010000073.1"/>
</dbReference>
<evidence type="ECO:0000313" key="2">
    <source>
        <dbReference type="Proteomes" id="UP001319180"/>
    </source>
</evidence>
<gene>
    <name evidence="1" type="ORF">KK078_28770</name>
</gene>
<accession>A0AAP2GGG7</accession>
<name>A0AAP2GGG7_9BACT</name>
<sequence length="114" mass="13082">MRTKLAAEAGNRKKFQGIFSRLGKKVNYNGYSEDTILLVQITDVATGQVVADHVWFSYTKGFEQVRLSEGVRVEFEARVKQYKKGYVNPALGRKRKTSDFKLSHPTRIRLVTEQ</sequence>
<organism evidence="1 2">
    <name type="scientific">Dawidia soli</name>
    <dbReference type="NCBI Taxonomy" id="2782352"/>
    <lineage>
        <taxon>Bacteria</taxon>
        <taxon>Pseudomonadati</taxon>
        <taxon>Bacteroidota</taxon>
        <taxon>Cytophagia</taxon>
        <taxon>Cytophagales</taxon>
        <taxon>Chryseotaleaceae</taxon>
        <taxon>Dawidia</taxon>
    </lineage>
</organism>
<evidence type="ECO:0000313" key="1">
    <source>
        <dbReference type="EMBL" id="MBT1690592.1"/>
    </source>
</evidence>
<reference evidence="1 2" key="1">
    <citation type="submission" date="2021-05" db="EMBL/GenBank/DDBJ databases">
        <title>A Polyphasic approach of four new species of the genus Ohtaekwangia: Ohtaekwangia histidinii sp. nov., Ohtaekwangia cretensis sp. nov., Ohtaekwangia indiensis sp. nov., Ohtaekwangia reichenbachii sp. nov. from diverse environment.</title>
        <authorList>
            <person name="Octaviana S."/>
        </authorList>
    </citation>
    <scope>NUCLEOTIDE SEQUENCE [LARGE SCALE GENOMIC DNA]</scope>
    <source>
        <strain evidence="1 2">PWU37</strain>
    </source>
</reference>
<dbReference type="Proteomes" id="UP001319180">
    <property type="component" value="Unassembled WGS sequence"/>
</dbReference>
<dbReference type="EMBL" id="JAHESC010000073">
    <property type="protein sequence ID" value="MBT1690592.1"/>
    <property type="molecule type" value="Genomic_DNA"/>
</dbReference>
<protein>
    <submittedName>
        <fullName evidence="1">Uncharacterized protein</fullName>
    </submittedName>
</protein>